<dbReference type="Proteomes" id="UP001482520">
    <property type="component" value="Unassembled WGS sequence"/>
</dbReference>
<proteinExistence type="predicted"/>
<comment type="caution">
    <text evidence="2">The sequence shown here is derived from an EMBL/GenBank/DDBJ whole genome shotgun (WGS) entry which is preliminary data.</text>
</comment>
<dbReference type="Gene3D" id="3.90.1570.50">
    <property type="match status" value="1"/>
</dbReference>
<dbReference type="PANTHER" id="PTHR42927:SF1">
    <property type="entry name" value="HELICASE SUPERFAMILY 1 AND 2 DOMAIN-CONTAINING PROTEIN"/>
    <property type="match status" value="1"/>
</dbReference>
<dbReference type="Pfam" id="PF04313">
    <property type="entry name" value="HSDR_N"/>
    <property type="match status" value="1"/>
</dbReference>
<keyword evidence="2" id="KW-0540">Nuclease</keyword>
<dbReference type="RefSeq" id="WP_349805367.1">
    <property type="nucleotide sequence ID" value="NZ_JBEGDP010000025.1"/>
</dbReference>
<keyword evidence="2" id="KW-0255">Endonuclease</keyword>
<gene>
    <name evidence="2" type="ORF">V6R90_17015</name>
</gene>
<dbReference type="PANTHER" id="PTHR42927">
    <property type="entry name" value="HELICASE SUPERFAMILY 1 AND 2 DOMAIN-CONTAINING PROTEIN"/>
    <property type="match status" value="1"/>
</dbReference>
<dbReference type="InterPro" id="IPR014001">
    <property type="entry name" value="Helicase_ATP-bd"/>
</dbReference>
<feature type="domain" description="Helicase ATP-binding" evidence="1">
    <location>
        <begin position="285"/>
        <end position="520"/>
    </location>
</feature>
<name>A0ABV1P2P7_9ACTN</name>
<dbReference type="GO" id="GO:0004519">
    <property type="term" value="F:endonuclease activity"/>
    <property type="evidence" value="ECO:0007669"/>
    <property type="project" value="UniProtKB-KW"/>
</dbReference>
<dbReference type="InterPro" id="IPR040980">
    <property type="entry name" value="SWI2_SNF2"/>
</dbReference>
<organism evidence="2 3">
    <name type="scientific">Nocardioides kribbensis</name>
    <dbReference type="NCBI Taxonomy" id="305517"/>
    <lineage>
        <taxon>Bacteria</taxon>
        <taxon>Bacillati</taxon>
        <taxon>Actinomycetota</taxon>
        <taxon>Actinomycetes</taxon>
        <taxon>Propionibacteriales</taxon>
        <taxon>Nocardioidaceae</taxon>
        <taxon>Nocardioides</taxon>
    </lineage>
</organism>
<evidence type="ECO:0000259" key="1">
    <source>
        <dbReference type="SMART" id="SM00487"/>
    </source>
</evidence>
<dbReference type="Pfam" id="PF18766">
    <property type="entry name" value="SWI2_SNF2"/>
    <property type="match status" value="1"/>
</dbReference>
<evidence type="ECO:0000313" key="2">
    <source>
        <dbReference type="EMBL" id="MEQ7848982.1"/>
    </source>
</evidence>
<keyword evidence="3" id="KW-1185">Reference proteome</keyword>
<accession>A0ABV1P2P7</accession>
<dbReference type="InterPro" id="IPR007409">
    <property type="entry name" value="Restrct_endonuc_type1_HsdR_N"/>
</dbReference>
<protein>
    <submittedName>
        <fullName evidence="2">Type I restriction endonuclease</fullName>
    </submittedName>
</protein>
<dbReference type="SMART" id="SM00487">
    <property type="entry name" value="DEXDc"/>
    <property type="match status" value="1"/>
</dbReference>
<dbReference type="InterPro" id="IPR027417">
    <property type="entry name" value="P-loop_NTPase"/>
</dbReference>
<reference evidence="2 3" key="1">
    <citation type="submission" date="2024-02" db="EMBL/GenBank/DDBJ databases">
        <title>Full genome sequence of Nocardioides kribbensis.</title>
        <authorList>
            <person name="Poletto B.L."/>
            <person name="Silva G."/>
            <person name="Galante D."/>
            <person name="Campos K.R."/>
            <person name="Santos M.B.N."/>
            <person name="Sacchi C.T."/>
        </authorList>
    </citation>
    <scope>NUCLEOTIDE SEQUENCE [LARGE SCALE GENOMIC DNA]</scope>
    <source>
        <strain evidence="2 3">O4R</strain>
    </source>
</reference>
<dbReference type="SUPFAM" id="SSF52540">
    <property type="entry name" value="P-loop containing nucleoside triphosphate hydrolases"/>
    <property type="match status" value="1"/>
</dbReference>
<dbReference type="EMBL" id="JBEGDP010000025">
    <property type="protein sequence ID" value="MEQ7848982.1"/>
    <property type="molecule type" value="Genomic_DNA"/>
</dbReference>
<sequence>MADEHENVFETEICEYLGKHDWLYSPTDAGYDRERALFPEDVFGWLEDTQSEELAKVIKPGASAADEKKSKDQFLDRLVKALDAPLESGGGTLNVLRKGFKRTPGKFQMCEFKPATTLNTKTLERYEKVRVRVMRQVRYSKHRPAESIDLVLFVNGLPVATIELKTDTTQTVEDAKKQYRDDRPVKGEPLLAFGSRALVHFAMSNDEVYMTTKLAGPETFFLPFNMGGRDGGAGNPVVKGNSSTSYMWERVLVRDAWLNIIGKFLHVEIKEEVDPITGEKSKKTTLLFPRFHQWELVTNILRTVKDEGPGHRYLGQHSAGSGKTNSIAWTAHGLSTLHDEDNEKVFDSVIVVTDRTVLDDQLQTAIKQIEGTDGTVGKINIDEAHRSKKTSKSGLLAQELMNGRLIIIVTMQTFPFAMAEIAANKGLAGKKFAIIADEAHSSQTGRTSQQLRKVLTAEEEAELSDGGEIDTEALLAAEMEERAESPNLSFFAFTATPKQKTMELFGRKDANGIPRAFHEYTMRQAIEEGFILDVLQNYTTYDTAFRIAEKAKATAAAGMTKLSEVKVVDEAEATKGLMKWVSLHPTNIAQKVQIIVEHYRTNVRHLLDGHAKAMVVTSSREAAVRYKEAIDAYIKKRGYNDIATLVAFSGSIEVDGVAFPGVEPPYTEKNLNPALKKRSLPKAFATQQFQVMLVANKFQTGFDQPLLCAMYVDKRLSGVTTVQTLSRLNRIYPAGGKDTTYVLDFVNEPAEILADFKQYYETATIEGETDPDLVHDLQTKLDHAGIYTTDEVDAFAEAYVGGKGNSAIQAPLKAAKDRFNAQYDAALAANDKAKVDELEIFRKDLGSFVRLYDFLSQIVNYQDTDLEKRSLYLRFLARQITAKNRTQEVDFSTVELTHIKQSRTGDLALDLGTGEAKALKPITATGSGQSRDPRMVRLAEILAKVNDLFAGEDFTPAEQQSWVEGVVTVLMDDDTIQTQASNNSKKQFMESPDLNDAVVEAVLGNQTSHNKMADIFFTDDKIKVALVHLLGELVHENIKAEEQPA</sequence>
<dbReference type="Gene3D" id="3.40.50.300">
    <property type="entry name" value="P-loop containing nucleotide triphosphate hydrolases"/>
    <property type="match status" value="3"/>
</dbReference>
<keyword evidence="2" id="KW-0378">Hydrolase</keyword>
<evidence type="ECO:0000313" key="3">
    <source>
        <dbReference type="Proteomes" id="UP001482520"/>
    </source>
</evidence>
<dbReference type="InterPro" id="IPR055180">
    <property type="entry name" value="HsdR_RecA-like_helicase_dom_2"/>
</dbReference>
<dbReference type="Pfam" id="PF22679">
    <property type="entry name" value="T1R_D3-like"/>
    <property type="match status" value="1"/>
</dbReference>